<dbReference type="eggNOG" id="COG5190">
    <property type="taxonomic scope" value="Bacteria"/>
</dbReference>
<dbReference type="Gene3D" id="3.40.50.1000">
    <property type="entry name" value="HAD superfamily/HAD-like"/>
    <property type="match status" value="1"/>
</dbReference>
<dbReference type="HOGENOM" id="CLU_1382336_0_0_3"/>
<reference evidence="2 3" key="1">
    <citation type="submission" date="2012-06" db="EMBL/GenBank/DDBJ databases">
        <title>Finished chromosome of genome of Cylindrospermum stagnale PCC 7417.</title>
        <authorList>
            <consortium name="US DOE Joint Genome Institute"/>
            <person name="Gugger M."/>
            <person name="Coursin T."/>
            <person name="Rippka R."/>
            <person name="Tandeau De Marsac N."/>
            <person name="Huntemann M."/>
            <person name="Wei C.-L."/>
            <person name="Han J."/>
            <person name="Detter J.C."/>
            <person name="Han C."/>
            <person name="Tapia R."/>
            <person name="Chen A."/>
            <person name="Kyrpides N."/>
            <person name="Mavromatis K."/>
            <person name="Markowitz V."/>
            <person name="Szeto E."/>
            <person name="Ivanova N."/>
            <person name="Pagani I."/>
            <person name="Pati A."/>
            <person name="Goodwin L."/>
            <person name="Nordberg H.P."/>
            <person name="Cantor M.N."/>
            <person name="Hua S.X."/>
            <person name="Woyke T."/>
            <person name="Kerfeld C.A."/>
        </authorList>
    </citation>
    <scope>NUCLEOTIDE SEQUENCE [LARGE SCALE GENOMIC DNA]</scope>
    <source>
        <strain evidence="2 3">PCC 7417</strain>
    </source>
</reference>
<dbReference type="OrthoDB" id="65801at2"/>
<dbReference type="RefSeq" id="WP_015207729.1">
    <property type="nucleotide sequence ID" value="NC_019757.1"/>
</dbReference>
<dbReference type="InterPro" id="IPR004274">
    <property type="entry name" value="FCP1_dom"/>
</dbReference>
<dbReference type="InterPro" id="IPR036412">
    <property type="entry name" value="HAD-like_sf"/>
</dbReference>
<sequence>MLLILDLDETLIHATEQKLEEEPDFIVFDYFVYKRPFLDEFIEECGQRFDLAVWSSAAEDYVQEIVKQIFPASINLKFVWSRNRCTPKILLQLDEFYNYNLDVNSYYHYTKQLKKVSKKGFDLKQVLIVDDTPSKVVNSYGNAIYIKEYKGESSDKELKFLAKYLLVLKDVENVRTIEKRGWRKLTI</sequence>
<dbReference type="SMART" id="SM00577">
    <property type="entry name" value="CPDc"/>
    <property type="match status" value="1"/>
</dbReference>
<dbReference type="KEGG" id="csg:Cylst_2244"/>
<evidence type="ECO:0000313" key="2">
    <source>
        <dbReference type="EMBL" id="AFZ24475.1"/>
    </source>
</evidence>
<dbReference type="EMBL" id="CP003642">
    <property type="protein sequence ID" value="AFZ24475.1"/>
    <property type="molecule type" value="Genomic_DNA"/>
</dbReference>
<dbReference type="PANTHER" id="PTHR12210">
    <property type="entry name" value="DULLARD PROTEIN PHOSPHATASE"/>
    <property type="match status" value="1"/>
</dbReference>
<dbReference type="AlphaFoldDB" id="K9WVR7"/>
<dbReference type="Pfam" id="PF03031">
    <property type="entry name" value="NIF"/>
    <property type="match status" value="1"/>
</dbReference>
<dbReference type="Proteomes" id="UP000010475">
    <property type="component" value="Chromosome"/>
</dbReference>
<feature type="domain" description="FCP1 homology" evidence="1">
    <location>
        <begin position="1"/>
        <end position="168"/>
    </location>
</feature>
<dbReference type="InterPro" id="IPR023214">
    <property type="entry name" value="HAD_sf"/>
</dbReference>
<dbReference type="InterPro" id="IPR050365">
    <property type="entry name" value="TIM50"/>
</dbReference>
<gene>
    <name evidence="2" type="ORF">Cylst_2244</name>
</gene>
<protein>
    <submittedName>
        <fullName evidence="2">TFIIF-interacting CTD phosphatase</fullName>
    </submittedName>
</protein>
<name>K9WVR7_9NOST</name>
<dbReference type="SUPFAM" id="SSF56784">
    <property type="entry name" value="HAD-like"/>
    <property type="match status" value="1"/>
</dbReference>
<dbReference type="PROSITE" id="PS50969">
    <property type="entry name" value="FCP1"/>
    <property type="match status" value="1"/>
</dbReference>
<accession>K9WVR7</accession>
<dbReference type="STRING" id="56107.Cylst_2244"/>
<dbReference type="CDD" id="cd07521">
    <property type="entry name" value="HAD_FCP1-like"/>
    <property type="match status" value="1"/>
</dbReference>
<proteinExistence type="predicted"/>
<keyword evidence="3" id="KW-1185">Reference proteome</keyword>
<organism evidence="2 3">
    <name type="scientific">Cylindrospermum stagnale PCC 7417</name>
    <dbReference type="NCBI Taxonomy" id="56107"/>
    <lineage>
        <taxon>Bacteria</taxon>
        <taxon>Bacillati</taxon>
        <taxon>Cyanobacteriota</taxon>
        <taxon>Cyanophyceae</taxon>
        <taxon>Nostocales</taxon>
        <taxon>Nostocaceae</taxon>
        <taxon>Cylindrospermum</taxon>
    </lineage>
</organism>
<evidence type="ECO:0000259" key="1">
    <source>
        <dbReference type="PROSITE" id="PS50969"/>
    </source>
</evidence>
<evidence type="ECO:0000313" key="3">
    <source>
        <dbReference type="Proteomes" id="UP000010475"/>
    </source>
</evidence>